<evidence type="ECO:0000256" key="5">
    <source>
        <dbReference type="ARBA" id="ARBA00022692"/>
    </source>
</evidence>
<dbReference type="Proteomes" id="UP000184241">
    <property type="component" value="Unassembled WGS sequence"/>
</dbReference>
<feature type="transmembrane region" description="Helical" evidence="8">
    <location>
        <begin position="212"/>
        <end position="229"/>
    </location>
</feature>
<dbReference type="AlphaFoldDB" id="A0A1M5Z3L3"/>
<evidence type="ECO:0000256" key="1">
    <source>
        <dbReference type="ARBA" id="ARBA00004651"/>
    </source>
</evidence>
<evidence type="ECO:0000256" key="6">
    <source>
        <dbReference type="ARBA" id="ARBA00022989"/>
    </source>
</evidence>
<dbReference type="EMBL" id="FQXU01000007">
    <property type="protein sequence ID" value="SHI18714.1"/>
    <property type="molecule type" value="Genomic_DNA"/>
</dbReference>
<keyword evidence="3" id="KW-0813">Transport</keyword>
<keyword evidence="5 8" id="KW-0812">Transmembrane</keyword>
<feature type="transmembrane region" description="Helical" evidence="8">
    <location>
        <begin position="165"/>
        <end position="182"/>
    </location>
</feature>
<feature type="transmembrane region" description="Helical" evidence="8">
    <location>
        <begin position="188"/>
        <end position="205"/>
    </location>
</feature>
<accession>A0A1M5Z3L3</accession>
<dbReference type="GO" id="GO:1903785">
    <property type="term" value="P:L-valine transmembrane transport"/>
    <property type="evidence" value="ECO:0007669"/>
    <property type="project" value="TreeGrafter"/>
</dbReference>
<comment type="subcellular location">
    <subcellularLocation>
        <location evidence="1">Cell membrane</location>
        <topology evidence="1">Multi-pass membrane protein</topology>
    </subcellularLocation>
</comment>
<evidence type="ECO:0000313" key="9">
    <source>
        <dbReference type="EMBL" id="SHI18714.1"/>
    </source>
</evidence>
<evidence type="ECO:0000313" key="10">
    <source>
        <dbReference type="Proteomes" id="UP000184241"/>
    </source>
</evidence>
<dbReference type="PANTHER" id="PTHR34979">
    <property type="entry name" value="INNER MEMBRANE PROTEIN YGAZ"/>
    <property type="match status" value="1"/>
</dbReference>
<evidence type="ECO:0000256" key="2">
    <source>
        <dbReference type="ARBA" id="ARBA00010735"/>
    </source>
</evidence>
<evidence type="ECO:0000256" key="3">
    <source>
        <dbReference type="ARBA" id="ARBA00022448"/>
    </source>
</evidence>
<dbReference type="RefSeq" id="WP_242950152.1">
    <property type="nucleotide sequence ID" value="NZ_FQXU01000007.1"/>
</dbReference>
<organism evidence="9 10">
    <name type="scientific">Clostridium intestinale DSM 6191</name>
    <dbReference type="NCBI Taxonomy" id="1121320"/>
    <lineage>
        <taxon>Bacteria</taxon>
        <taxon>Bacillati</taxon>
        <taxon>Bacillota</taxon>
        <taxon>Clostridia</taxon>
        <taxon>Eubacteriales</taxon>
        <taxon>Clostridiaceae</taxon>
        <taxon>Clostridium</taxon>
    </lineage>
</organism>
<feature type="transmembrane region" description="Helical" evidence="8">
    <location>
        <begin position="43"/>
        <end position="63"/>
    </location>
</feature>
<keyword evidence="7 8" id="KW-0472">Membrane</keyword>
<comment type="similarity">
    <text evidence="2">Belongs to the AzlC family.</text>
</comment>
<reference evidence="9 10" key="1">
    <citation type="submission" date="2016-11" db="EMBL/GenBank/DDBJ databases">
        <authorList>
            <person name="Jaros S."/>
            <person name="Januszkiewicz K."/>
            <person name="Wedrychowicz H."/>
        </authorList>
    </citation>
    <scope>NUCLEOTIDE SEQUENCE [LARGE SCALE GENOMIC DNA]</scope>
    <source>
        <strain evidence="9 10">DSM 6191</strain>
    </source>
</reference>
<dbReference type="Pfam" id="PF03591">
    <property type="entry name" value="AzlC"/>
    <property type="match status" value="1"/>
</dbReference>
<dbReference type="InterPro" id="IPR011606">
    <property type="entry name" value="Brnchd-chn_aa_trnsp_permease"/>
</dbReference>
<protein>
    <submittedName>
        <fullName evidence="9">4-azaleucine resistance probable transporter AzlC</fullName>
    </submittedName>
</protein>
<dbReference type="PANTHER" id="PTHR34979:SF1">
    <property type="entry name" value="INNER MEMBRANE PROTEIN YGAZ"/>
    <property type="match status" value="1"/>
</dbReference>
<sequence length="237" mass="25916">MVERTYEVKSSFKDGVITSIPVVVGYFPVAMAFGLLSKSTDISLLDSFLFSVFVYAGASQFMALDLIKASIGTGSIILSTFLLNLRHGMMSASLALRLKNVKRKWLYFIAFGVTDETFSISSLKEGELNVPFLLGMQGMSYVSWICGTIAGYLVGTILPESLQSSLGIGLYAMFMAILMPEIKKSSGVLFISLISGGIYFLISYFKIIPSEWSLVFTIIVATLIGVVLIKEPEEEAK</sequence>
<keyword evidence="4" id="KW-1003">Cell membrane</keyword>
<evidence type="ECO:0000256" key="8">
    <source>
        <dbReference type="SAM" id="Phobius"/>
    </source>
</evidence>
<feature type="transmembrane region" description="Helical" evidence="8">
    <location>
        <begin position="141"/>
        <end position="158"/>
    </location>
</feature>
<gene>
    <name evidence="9" type="ORF">SAMN02745941_02540</name>
</gene>
<dbReference type="GO" id="GO:0005886">
    <property type="term" value="C:plasma membrane"/>
    <property type="evidence" value="ECO:0007669"/>
    <property type="project" value="UniProtKB-SubCell"/>
</dbReference>
<evidence type="ECO:0000256" key="4">
    <source>
        <dbReference type="ARBA" id="ARBA00022475"/>
    </source>
</evidence>
<name>A0A1M5Z3L3_9CLOT</name>
<proteinExistence type="inferred from homology"/>
<evidence type="ECO:0000256" key="7">
    <source>
        <dbReference type="ARBA" id="ARBA00023136"/>
    </source>
</evidence>
<feature type="transmembrane region" description="Helical" evidence="8">
    <location>
        <begin position="16"/>
        <end position="36"/>
    </location>
</feature>
<keyword evidence="6 8" id="KW-1133">Transmembrane helix</keyword>
<feature type="transmembrane region" description="Helical" evidence="8">
    <location>
        <begin position="69"/>
        <end position="85"/>
    </location>
</feature>